<name>A0A916YWQ0_9BACL</name>
<comment type="caution">
    <text evidence="2">The sequence shown here is derived from an EMBL/GenBank/DDBJ whole genome shotgun (WGS) entry which is preliminary data.</text>
</comment>
<proteinExistence type="predicted"/>
<dbReference type="RefSeq" id="WP_188992177.1">
    <property type="nucleotide sequence ID" value="NZ_BMHP01000002.1"/>
</dbReference>
<dbReference type="EMBL" id="BMHP01000002">
    <property type="protein sequence ID" value="GGD65156.1"/>
    <property type="molecule type" value="Genomic_DNA"/>
</dbReference>
<evidence type="ECO:0000313" key="3">
    <source>
        <dbReference type="Proteomes" id="UP000612456"/>
    </source>
</evidence>
<dbReference type="InterPro" id="IPR032830">
    <property type="entry name" value="XPB/Ssl2_N"/>
</dbReference>
<dbReference type="Proteomes" id="UP000612456">
    <property type="component" value="Unassembled WGS sequence"/>
</dbReference>
<protein>
    <recommendedName>
        <fullName evidence="1">Helicase XPB/Ssl2 N-terminal domain-containing protein</fullName>
    </recommendedName>
</protein>
<reference evidence="2" key="1">
    <citation type="journal article" date="2014" name="Int. J. Syst. Evol. Microbiol.">
        <title>Complete genome sequence of Corynebacterium casei LMG S-19264T (=DSM 44701T), isolated from a smear-ripened cheese.</title>
        <authorList>
            <consortium name="US DOE Joint Genome Institute (JGI-PGF)"/>
            <person name="Walter F."/>
            <person name="Albersmeier A."/>
            <person name="Kalinowski J."/>
            <person name="Ruckert C."/>
        </authorList>
    </citation>
    <scope>NUCLEOTIDE SEQUENCE</scope>
    <source>
        <strain evidence="2">CGMCC 1.15178</strain>
    </source>
</reference>
<feature type="domain" description="Helicase XPB/Ssl2 N-terminal" evidence="1">
    <location>
        <begin position="358"/>
        <end position="439"/>
    </location>
</feature>
<dbReference type="Pfam" id="PF13625">
    <property type="entry name" value="Helicase_C_3"/>
    <property type="match status" value="1"/>
</dbReference>
<sequence>MNSRDIAERLDHAQKQKYASSKVWSALDALWPEALVDHRVLMRSLAAMPQPCADTLVLILQRFGSLPFQEEQLLLAGLPGVAGAEYRIGLIMLANAGIVFAVRKGWGEKLYFLPRDTYLPWHLACFAFDVPAAQGAAQRTDIVYEENEDYVPQLGLQLLHVLAELVRTGMSKTVKGSLTKRTIEKCGSQIAIPAEKLSAAGLKAVPFTDCPLPLLFVMDIAVRMGWLEEDSEAFTLVRQPWMKWLNLSAEEREGGLLNFIIGQYALVDSDIAGAAAVTAGLEGLEWYLNADIEHKLAQISASPQEPPTALTRWVELMTACGYMEQMGTTNGDRYIRWLIDPSPPLAGNLHQYGEQVQISPDGDIYISPSASAAIRWELEMISERKSAERMTIYRLNEKTAVKAVQRGHSCQEIIAVLEKASGCPLPDPVRVAVHGWTARAKAPKDTDRGWQLPAERIPISTGMKFFLLDPCALQAYELLTDTPSVKSLFDGLEEVSSRWLKQLGSYHVSTRRELLETALNWGTAVKLQREGGLQLFVPVEIREAEGQWAVHGHIKAEDGGDPILLRLRPDMWDAMMLVVPLDSN</sequence>
<accession>A0A916YWQ0</accession>
<gene>
    <name evidence="2" type="ORF">GCM10010911_23670</name>
</gene>
<evidence type="ECO:0000313" key="2">
    <source>
        <dbReference type="EMBL" id="GGD65156.1"/>
    </source>
</evidence>
<reference evidence="2" key="2">
    <citation type="submission" date="2020-09" db="EMBL/GenBank/DDBJ databases">
        <authorList>
            <person name="Sun Q."/>
            <person name="Zhou Y."/>
        </authorList>
    </citation>
    <scope>NUCLEOTIDE SEQUENCE</scope>
    <source>
        <strain evidence="2">CGMCC 1.15178</strain>
    </source>
</reference>
<dbReference type="AlphaFoldDB" id="A0A916YWQ0"/>
<evidence type="ECO:0000259" key="1">
    <source>
        <dbReference type="Pfam" id="PF13625"/>
    </source>
</evidence>
<keyword evidence="3" id="KW-1185">Reference proteome</keyword>
<organism evidence="2 3">
    <name type="scientific">Paenibacillus nasutitermitis</name>
    <dbReference type="NCBI Taxonomy" id="1652958"/>
    <lineage>
        <taxon>Bacteria</taxon>
        <taxon>Bacillati</taxon>
        <taxon>Bacillota</taxon>
        <taxon>Bacilli</taxon>
        <taxon>Bacillales</taxon>
        <taxon>Paenibacillaceae</taxon>
        <taxon>Paenibacillus</taxon>
    </lineage>
</organism>